<gene>
    <name evidence="2" type="ORF">PV05_09385</name>
</gene>
<proteinExistence type="predicted"/>
<dbReference type="HOGENOM" id="CLU_029947_1_1_1"/>
<keyword evidence="1" id="KW-0472">Membrane</keyword>
<evidence type="ECO:0000313" key="3">
    <source>
        <dbReference type="Proteomes" id="UP000054342"/>
    </source>
</evidence>
<dbReference type="GeneID" id="25331293"/>
<keyword evidence="3" id="KW-1185">Reference proteome</keyword>
<feature type="transmembrane region" description="Helical" evidence="1">
    <location>
        <begin position="278"/>
        <end position="299"/>
    </location>
</feature>
<organism evidence="2 3">
    <name type="scientific">Exophiala xenobiotica</name>
    <dbReference type="NCBI Taxonomy" id="348802"/>
    <lineage>
        <taxon>Eukaryota</taxon>
        <taxon>Fungi</taxon>
        <taxon>Dikarya</taxon>
        <taxon>Ascomycota</taxon>
        <taxon>Pezizomycotina</taxon>
        <taxon>Eurotiomycetes</taxon>
        <taxon>Chaetothyriomycetidae</taxon>
        <taxon>Chaetothyriales</taxon>
        <taxon>Herpotrichiellaceae</taxon>
        <taxon>Exophiala</taxon>
    </lineage>
</organism>
<dbReference type="RefSeq" id="XP_013311175.1">
    <property type="nucleotide sequence ID" value="XM_013455721.1"/>
</dbReference>
<dbReference type="AlphaFoldDB" id="A0A0D2BEH7"/>
<accession>A0A0D2BEH7</accession>
<keyword evidence="1" id="KW-1133">Transmembrane helix</keyword>
<sequence>MCCFGRPSGEMQLAPPPIQFRWHPDEGPDFVNGFDCTYILRFVEPNNRGEKNPYSLRQALVFHRCSSFSTWLFVALSKSMSLTLHSHLASRDDTLPENQFSLHLILINAAAATWRSYLSYIAEEVRNVAEQAILADFDNDGIHLGELEERQYLKQLEDMITDLMTAVDSSLDICSTLQVKHSRYAEEQSQGRAQPSRRRLNELFNQVIAEKERDFRHYRAQADVLRMRIRSAEALVTNILDLGNGNTLKMLALEAQRENQAMQALTVKGTRDAAAVKVLTVVTLVYLPTTAVLNFFSTSFVDFGRNGNGSPVLTVARNWWIALAVAAPLTVITIYIWWFYVESFVYQTPPTWWRLLSRGFNRIPTTQKWKRRHSDVIDREMNNL</sequence>
<protein>
    <submittedName>
        <fullName evidence="2">Uncharacterized protein</fullName>
    </submittedName>
</protein>
<keyword evidence="1" id="KW-0812">Transmembrane</keyword>
<dbReference type="Gene3D" id="1.20.58.340">
    <property type="entry name" value="Magnesium transport protein CorA, transmembrane region"/>
    <property type="match status" value="1"/>
</dbReference>
<reference evidence="2 3" key="1">
    <citation type="submission" date="2015-01" db="EMBL/GenBank/DDBJ databases">
        <title>The Genome Sequence of Exophiala xenobiotica CBS118157.</title>
        <authorList>
            <consortium name="The Broad Institute Genomics Platform"/>
            <person name="Cuomo C."/>
            <person name="de Hoog S."/>
            <person name="Gorbushina A."/>
            <person name="Stielow B."/>
            <person name="Teixiera M."/>
            <person name="Abouelleil A."/>
            <person name="Chapman S.B."/>
            <person name="Priest M."/>
            <person name="Young S.K."/>
            <person name="Wortman J."/>
            <person name="Nusbaum C."/>
            <person name="Birren B."/>
        </authorList>
    </citation>
    <scope>NUCLEOTIDE SEQUENCE [LARGE SCALE GENOMIC DNA]</scope>
    <source>
        <strain evidence="2 3">CBS 118157</strain>
    </source>
</reference>
<dbReference type="STRING" id="348802.A0A0D2BEH7"/>
<evidence type="ECO:0000313" key="2">
    <source>
        <dbReference type="EMBL" id="KIW50591.1"/>
    </source>
</evidence>
<name>A0A0D2BEH7_9EURO</name>
<dbReference type="Proteomes" id="UP000054342">
    <property type="component" value="Unassembled WGS sequence"/>
</dbReference>
<dbReference type="OrthoDB" id="4153890at2759"/>
<evidence type="ECO:0000256" key="1">
    <source>
        <dbReference type="SAM" id="Phobius"/>
    </source>
</evidence>
<feature type="transmembrane region" description="Helical" evidence="1">
    <location>
        <begin position="319"/>
        <end position="340"/>
    </location>
</feature>
<dbReference type="EMBL" id="KN847322">
    <property type="protein sequence ID" value="KIW50591.1"/>
    <property type="molecule type" value="Genomic_DNA"/>
</dbReference>